<dbReference type="GO" id="GO:0004438">
    <property type="term" value="F:phosphatidylinositol-3-phosphate phosphatase activity"/>
    <property type="evidence" value="ECO:0007669"/>
    <property type="project" value="InterPro"/>
</dbReference>
<evidence type="ECO:0000313" key="2">
    <source>
        <dbReference type="EMBL" id="CAL4158458.1"/>
    </source>
</evidence>
<evidence type="ECO:0000313" key="3">
    <source>
        <dbReference type="Proteomes" id="UP001497623"/>
    </source>
</evidence>
<name>A0AAV2S1P6_MEGNR</name>
<feature type="region of interest" description="Disordered" evidence="1">
    <location>
        <begin position="457"/>
        <end position="476"/>
    </location>
</feature>
<evidence type="ECO:0000256" key="1">
    <source>
        <dbReference type="SAM" id="MobiDB-lite"/>
    </source>
</evidence>
<proteinExistence type="predicted"/>
<feature type="region of interest" description="Disordered" evidence="1">
    <location>
        <begin position="284"/>
        <end position="304"/>
    </location>
</feature>
<keyword evidence="3" id="KW-1185">Reference proteome</keyword>
<reference evidence="2 3" key="1">
    <citation type="submission" date="2024-05" db="EMBL/GenBank/DDBJ databases">
        <authorList>
            <person name="Wallberg A."/>
        </authorList>
    </citation>
    <scope>NUCLEOTIDE SEQUENCE [LARGE SCALE GENOMIC DNA]</scope>
</reference>
<sequence length="561" mass="61696">MLSHKNGVMLRILTQKNELFFKYGLRCIHSGKKRRQDFRLQPQPYKILRFNRTYSSAGQLAQKLKISASKFITEHHPVIVKRSLSYDWGSHNRWRALRSLHDTAILLPSEAKKRDSWQVILFCRTAWQCRANEILSVFCVQKKKDGTLKSFLTFYFSTDFDNYIFLLFRFQFRKNLSPYIFKFLPHFLRYLSDDDFLICGRRHMSSDSVGSERLDGCVLLDVDGLSSAGSSTSLNSSCSSNRSSHHAPTIFIKTGRDHDNGYNANLTWPYGSFTGELDFDDMSPNLSRTSSSSSHHGAGSHQAFPANAFRDCEKSSSSSINGRLSVKKSVETTISATVPRTNSCSIRNGSSNGCVPEPIVSSVASVTTANSRPLVCPVRTKRQSDSSGESVGSSIGGVSIDIDSVVNNVCSVTPHATTSPMAVPVPRGRNACTRTRNESVSSVGSWQIISGTGSLRSSCGSQVPSSSGSKGSHTVPVDMVDSATTIKEEVGSLHSASSEQSIIVFNRADRLSKVRSMFYNIYCTSIGFKFSNGRTESGLGNLMNNFAAKVGIKTATPRTTS</sequence>
<gene>
    <name evidence="2" type="ORF">MNOR_LOCUS32091</name>
</gene>
<dbReference type="EMBL" id="CAXKWB010042764">
    <property type="protein sequence ID" value="CAL4158458.1"/>
    <property type="molecule type" value="Genomic_DNA"/>
</dbReference>
<dbReference type="PANTHER" id="PTHR13524:SF2">
    <property type="entry name" value="MYOTUBULARIN-RELATED PROTEIN 14"/>
    <property type="match status" value="1"/>
</dbReference>
<comment type="caution">
    <text evidence="2">The sequence shown here is derived from an EMBL/GenBank/DDBJ whole genome shotgun (WGS) entry which is preliminary data.</text>
</comment>
<feature type="compositionally biased region" description="Low complexity" evidence="1">
    <location>
        <begin position="457"/>
        <end position="472"/>
    </location>
</feature>
<accession>A0AAV2S1P6</accession>
<dbReference type="Proteomes" id="UP001497623">
    <property type="component" value="Unassembled WGS sequence"/>
</dbReference>
<feature type="compositionally biased region" description="Low complexity" evidence="1">
    <location>
        <begin position="290"/>
        <end position="301"/>
    </location>
</feature>
<dbReference type="PANTHER" id="PTHR13524">
    <property type="entry name" value="MYOTUBULARIN-RELATED"/>
    <property type="match status" value="1"/>
</dbReference>
<protein>
    <submittedName>
        <fullName evidence="2">Uncharacterized protein</fullName>
    </submittedName>
</protein>
<dbReference type="AlphaFoldDB" id="A0AAV2S1P6"/>
<dbReference type="InterPro" id="IPR039802">
    <property type="entry name" value="MTMR14"/>
</dbReference>
<organism evidence="2 3">
    <name type="scientific">Meganyctiphanes norvegica</name>
    <name type="common">Northern krill</name>
    <name type="synonym">Thysanopoda norvegica</name>
    <dbReference type="NCBI Taxonomy" id="48144"/>
    <lineage>
        <taxon>Eukaryota</taxon>
        <taxon>Metazoa</taxon>
        <taxon>Ecdysozoa</taxon>
        <taxon>Arthropoda</taxon>
        <taxon>Crustacea</taxon>
        <taxon>Multicrustacea</taxon>
        <taxon>Malacostraca</taxon>
        <taxon>Eumalacostraca</taxon>
        <taxon>Eucarida</taxon>
        <taxon>Euphausiacea</taxon>
        <taxon>Euphausiidae</taxon>
        <taxon>Meganyctiphanes</taxon>
    </lineage>
</organism>
<feature type="non-terminal residue" evidence="2">
    <location>
        <position position="561"/>
    </location>
</feature>